<dbReference type="AlphaFoldDB" id="M5ENR5"/>
<evidence type="ECO:0000313" key="3">
    <source>
        <dbReference type="Proteomes" id="UP000012062"/>
    </source>
</evidence>
<evidence type="ECO:0000256" key="1">
    <source>
        <dbReference type="SAM" id="MobiDB-lite"/>
    </source>
</evidence>
<reference evidence="2 3" key="1">
    <citation type="submission" date="2013-02" db="EMBL/GenBank/DDBJ databases">
        <authorList>
            <person name="Genoscope - CEA"/>
        </authorList>
    </citation>
    <scope>NUCLEOTIDE SEQUENCE [LARGE SCALE GENOMIC DNA]</scope>
    <source>
        <strain evidence="2 3">STM 2683</strain>
    </source>
</reference>
<gene>
    <name evidence="2" type="ORF">MESS2_1670034</name>
</gene>
<proteinExistence type="predicted"/>
<sequence length="77" mass="8433">MSDIGHTNRVPNLCFVLSLTPKKQKRRGARRSCAGQLSVSAELPLRDGTSLAAPHRTPTANPHNGDGYWFRSAESLM</sequence>
<evidence type="ECO:0000313" key="2">
    <source>
        <dbReference type="EMBL" id="CCV05805.1"/>
    </source>
</evidence>
<feature type="region of interest" description="Disordered" evidence="1">
    <location>
        <begin position="47"/>
        <end position="77"/>
    </location>
</feature>
<comment type="caution">
    <text evidence="2">The sequence shown here is derived from an EMBL/GenBank/DDBJ whole genome shotgun (WGS) entry which is preliminary data.</text>
</comment>
<accession>M5ENR5</accession>
<dbReference type="Proteomes" id="UP000012062">
    <property type="component" value="Unassembled WGS sequence"/>
</dbReference>
<organism evidence="2 3">
    <name type="scientific">Mesorhizobium metallidurans STM 2683</name>
    <dbReference type="NCBI Taxonomy" id="1297569"/>
    <lineage>
        <taxon>Bacteria</taxon>
        <taxon>Pseudomonadati</taxon>
        <taxon>Pseudomonadota</taxon>
        <taxon>Alphaproteobacteria</taxon>
        <taxon>Hyphomicrobiales</taxon>
        <taxon>Phyllobacteriaceae</taxon>
        <taxon>Mesorhizobium</taxon>
    </lineage>
</organism>
<name>M5ENR5_9HYPH</name>
<dbReference type="EMBL" id="CAUM01000076">
    <property type="protein sequence ID" value="CCV05805.1"/>
    <property type="molecule type" value="Genomic_DNA"/>
</dbReference>
<protein>
    <submittedName>
        <fullName evidence="2">Uncharacterized protein</fullName>
    </submittedName>
</protein>
<keyword evidence="3" id="KW-1185">Reference proteome</keyword>